<feature type="domain" description="Methyltransferase type 11" evidence="1">
    <location>
        <begin position="47"/>
        <end position="129"/>
    </location>
</feature>
<protein>
    <submittedName>
        <fullName evidence="2">Methyltransferase family protein</fullName>
    </submittedName>
</protein>
<accession>A0A421B1N5</accession>
<reference evidence="2 3" key="1">
    <citation type="submission" date="2018-10" db="EMBL/GenBank/DDBJ databases">
        <title>Genomic Encyclopedia of Archaeal and Bacterial Type Strains, Phase II (KMG-II): from individual species to whole genera.</title>
        <authorList>
            <person name="Goeker M."/>
        </authorList>
    </citation>
    <scope>NUCLEOTIDE SEQUENCE [LARGE SCALE GENOMIC DNA]</scope>
    <source>
        <strain evidence="2 3">DSM 45657</strain>
    </source>
</reference>
<dbReference type="EMBL" id="RCDD01000003">
    <property type="protein sequence ID" value="RLK58196.1"/>
    <property type="molecule type" value="Genomic_DNA"/>
</dbReference>
<dbReference type="Pfam" id="PF08241">
    <property type="entry name" value="Methyltransf_11"/>
    <property type="match status" value="1"/>
</dbReference>
<name>A0A421B1N5_9PSEU</name>
<keyword evidence="2" id="KW-0808">Transferase</keyword>
<dbReference type="GO" id="GO:0032259">
    <property type="term" value="P:methylation"/>
    <property type="evidence" value="ECO:0007669"/>
    <property type="project" value="UniProtKB-KW"/>
</dbReference>
<keyword evidence="3" id="KW-1185">Reference proteome</keyword>
<organism evidence="2 3">
    <name type="scientific">Actinokineospora cianjurensis</name>
    <dbReference type="NCBI Taxonomy" id="585224"/>
    <lineage>
        <taxon>Bacteria</taxon>
        <taxon>Bacillati</taxon>
        <taxon>Actinomycetota</taxon>
        <taxon>Actinomycetes</taxon>
        <taxon>Pseudonocardiales</taxon>
        <taxon>Pseudonocardiaceae</taxon>
        <taxon>Actinokineospora</taxon>
    </lineage>
</organism>
<comment type="caution">
    <text evidence="2">The sequence shown here is derived from an EMBL/GenBank/DDBJ whole genome shotgun (WGS) entry which is preliminary data.</text>
</comment>
<proteinExistence type="predicted"/>
<dbReference type="InterPro" id="IPR013216">
    <property type="entry name" value="Methyltransf_11"/>
</dbReference>
<dbReference type="InterPro" id="IPR029063">
    <property type="entry name" value="SAM-dependent_MTases_sf"/>
</dbReference>
<gene>
    <name evidence="2" type="ORF">CLV68_4290</name>
</gene>
<evidence type="ECO:0000313" key="3">
    <source>
        <dbReference type="Proteomes" id="UP000282454"/>
    </source>
</evidence>
<dbReference type="CDD" id="cd02440">
    <property type="entry name" value="AdoMet_MTases"/>
    <property type="match status" value="1"/>
</dbReference>
<sequence>MSTSLSPDSGVSSPTPFIGRLAMSEDEVFADFAARVPLAGAVVAEVGGAFPVAMLHRHGVARWYSVDPNRVAQVDPSGVREVLAVGAEDLPLPDASVDAVFSCNAFQFVDIGPTLLQAARVLRPGGVLYAHFGPIWSAVDGHQLEYTSYDGRDLTFWDDTLLPPWSHLLYTREELRALLCTGVDEGLAEVLVTHVHDSATVNRAFFEDYVAAALASGLEWLEVATSDHLDYEITPPDYDPALTRPVDLAALASGVSARRGAPTRLGVRDVLMVLRKPAYLQESHE</sequence>
<dbReference type="Gene3D" id="3.40.50.150">
    <property type="entry name" value="Vaccinia Virus protein VP39"/>
    <property type="match status" value="1"/>
</dbReference>
<dbReference type="SUPFAM" id="SSF53335">
    <property type="entry name" value="S-adenosyl-L-methionine-dependent methyltransferases"/>
    <property type="match status" value="1"/>
</dbReference>
<evidence type="ECO:0000259" key="1">
    <source>
        <dbReference type="Pfam" id="PF08241"/>
    </source>
</evidence>
<keyword evidence="2" id="KW-0489">Methyltransferase</keyword>
<dbReference type="OrthoDB" id="9810615at2"/>
<evidence type="ECO:0000313" key="2">
    <source>
        <dbReference type="EMBL" id="RLK58196.1"/>
    </source>
</evidence>
<dbReference type="GO" id="GO:0008757">
    <property type="term" value="F:S-adenosylmethionine-dependent methyltransferase activity"/>
    <property type="evidence" value="ECO:0007669"/>
    <property type="project" value="InterPro"/>
</dbReference>
<dbReference type="AlphaFoldDB" id="A0A421B1N5"/>
<dbReference type="Proteomes" id="UP000282454">
    <property type="component" value="Unassembled WGS sequence"/>
</dbReference>